<reference evidence="2 3" key="1">
    <citation type="submission" date="2014-07" db="EMBL/GenBank/DDBJ databases">
        <title>Methanogenic archaea and the global carbon cycle.</title>
        <authorList>
            <person name="Henriksen J.R."/>
            <person name="Luke J."/>
            <person name="Reinhart S."/>
            <person name="Benedict M.N."/>
            <person name="Youngblut N.D."/>
            <person name="Metcalf M.E."/>
            <person name="Whitaker R.J."/>
            <person name="Metcalf W.W."/>
        </authorList>
    </citation>
    <scope>NUCLEOTIDE SEQUENCE [LARGE SCALE GENOMIC DNA]</scope>
    <source>
        <strain evidence="2 3">HB-1</strain>
    </source>
</reference>
<dbReference type="EC" id="3.2.1.132" evidence="2"/>
<dbReference type="KEGG" id="mhor:MSHOH_3610"/>
<keyword evidence="1" id="KW-0812">Transmembrane</keyword>
<proteinExistence type="predicted"/>
<dbReference type="Proteomes" id="UP000033101">
    <property type="component" value="Chromosome"/>
</dbReference>
<dbReference type="GO" id="GO:0005576">
    <property type="term" value="C:extracellular region"/>
    <property type="evidence" value="ECO:0007669"/>
    <property type="project" value="InterPro"/>
</dbReference>
<keyword evidence="2" id="KW-0378">Hydrolase</keyword>
<dbReference type="CDD" id="cd00978">
    <property type="entry name" value="chitosanase_GH46"/>
    <property type="match status" value="1"/>
</dbReference>
<keyword evidence="1" id="KW-0472">Membrane</keyword>
<dbReference type="InterPro" id="IPR023099">
    <property type="entry name" value="Glyco_hydro_46_N"/>
</dbReference>
<organism evidence="2 3">
    <name type="scientific">Methanosarcina horonobensis HB-1 = JCM 15518</name>
    <dbReference type="NCBI Taxonomy" id="1434110"/>
    <lineage>
        <taxon>Archaea</taxon>
        <taxon>Methanobacteriati</taxon>
        <taxon>Methanobacteriota</taxon>
        <taxon>Stenosarchaea group</taxon>
        <taxon>Methanomicrobia</taxon>
        <taxon>Methanosarcinales</taxon>
        <taxon>Methanosarcinaceae</taxon>
        <taxon>Methanosarcina</taxon>
    </lineage>
</organism>
<dbReference type="PATRIC" id="fig|1434110.4.peg.4619"/>
<dbReference type="GO" id="GO:0005975">
    <property type="term" value="P:carbohydrate metabolic process"/>
    <property type="evidence" value="ECO:0007669"/>
    <property type="project" value="InterPro"/>
</dbReference>
<evidence type="ECO:0000313" key="3">
    <source>
        <dbReference type="Proteomes" id="UP000033101"/>
    </source>
</evidence>
<accession>A0A0E3SIY3</accession>
<keyword evidence="1" id="KW-1133">Transmembrane helix</keyword>
<evidence type="ECO:0000256" key="1">
    <source>
        <dbReference type="SAM" id="Phobius"/>
    </source>
</evidence>
<dbReference type="InterPro" id="IPR023346">
    <property type="entry name" value="Lysozyme-like_dom_sf"/>
</dbReference>
<keyword evidence="3" id="KW-1185">Reference proteome</keyword>
<dbReference type="RefSeq" id="WP_052730939.1">
    <property type="nucleotide sequence ID" value="NZ_BBCW01000019.1"/>
</dbReference>
<dbReference type="GeneID" id="24832958"/>
<dbReference type="GO" id="GO:0016977">
    <property type="term" value="F:chitosanase activity"/>
    <property type="evidence" value="ECO:0007669"/>
    <property type="project" value="UniProtKB-EC"/>
</dbReference>
<evidence type="ECO:0000313" key="2">
    <source>
        <dbReference type="EMBL" id="AKB80093.1"/>
    </source>
</evidence>
<gene>
    <name evidence="2" type="ORF">MSHOH_3610</name>
</gene>
<dbReference type="HOGENOM" id="CLU_067742_0_0_2"/>
<dbReference type="Gene3D" id="3.30.386.10">
    <property type="entry name" value="Chitosanase, subunit A, domain 2"/>
    <property type="match status" value="1"/>
</dbReference>
<feature type="transmembrane region" description="Helical" evidence="1">
    <location>
        <begin position="7"/>
        <end position="27"/>
    </location>
</feature>
<protein>
    <submittedName>
        <fullName evidence="2">Chitosanase</fullName>
        <ecNumber evidence="2">3.2.1.132</ecNumber>
    </submittedName>
</protein>
<dbReference type="EMBL" id="CP009516">
    <property type="protein sequence ID" value="AKB80093.1"/>
    <property type="molecule type" value="Genomic_DNA"/>
</dbReference>
<dbReference type="InterPro" id="IPR000400">
    <property type="entry name" value="Glyco_hydro_46"/>
</dbReference>
<dbReference type="AlphaFoldDB" id="A0A0E3SIY3"/>
<dbReference type="SUPFAM" id="SSF53955">
    <property type="entry name" value="Lysozyme-like"/>
    <property type="match status" value="1"/>
</dbReference>
<keyword evidence="2" id="KW-0326">Glycosidase</keyword>
<name>A0A0E3SIY3_9EURY</name>
<dbReference type="Pfam" id="PF01374">
    <property type="entry name" value="Glyco_hydro_46"/>
    <property type="match status" value="1"/>
</dbReference>
<sequence length="268" mass="29969">MKIDKHLIWFLALLALLALFVVMITFIPTETTDHPSNMKNVILQMTSTLENSDTQLQFNYAENLGDERGITFGCVGFCTGTYDGNILIKHYTELNPDNTLAKYIPVLDKIDTDSHDVADGDGNPSTEGLDGFIEDVQNCDDPLFKKAQMDKVDEFYYNPAMEIADSIGAKNALTKAFIYDMCVRHGVDQTEGIIKDAGTTPKQGADENTYLWELISLRDEKLKQENIGDVNRNQGYKNILNSGNVDLKTPFTFVAYGDHFTIDGNLNL</sequence>
<dbReference type="Gene3D" id="1.20.141.10">
    <property type="entry name" value="Chitosanase, subunit A, domain 1"/>
    <property type="match status" value="1"/>
</dbReference>